<dbReference type="PANTHER" id="PTHR28087">
    <property type="entry name" value="ATPASE SYNTHESIS PROTEIN 25, MITOCHONDRIAL"/>
    <property type="match status" value="1"/>
</dbReference>
<evidence type="ECO:0000256" key="3">
    <source>
        <dbReference type="ARBA" id="ARBA00010787"/>
    </source>
</evidence>
<reference evidence="10 11" key="1">
    <citation type="submission" date="2015-06" db="EMBL/GenBank/DDBJ databases">
        <title>Draft genome of the ant-associated black yeast Phialophora attae CBS 131958.</title>
        <authorList>
            <person name="Moreno L.F."/>
            <person name="Stielow B.J."/>
            <person name="de Hoog S."/>
            <person name="Vicente V.A."/>
            <person name="Weiss V.A."/>
            <person name="de Vries M."/>
            <person name="Cruz L.M."/>
            <person name="Souza E.M."/>
        </authorList>
    </citation>
    <scope>NUCLEOTIDE SEQUENCE [LARGE SCALE GENOMIC DNA]</scope>
    <source>
        <strain evidence="10 11">CBS 131958</strain>
    </source>
</reference>
<gene>
    <name evidence="10" type="ORF">AB675_4636</name>
</gene>
<name>A0A0N0NL62_9EURO</name>
<comment type="similarity">
    <text evidence="3 8">Belongs to the ATP25 family.</text>
</comment>
<evidence type="ECO:0000256" key="9">
    <source>
        <dbReference type="SAM" id="MobiDB-lite"/>
    </source>
</evidence>
<dbReference type="Proteomes" id="UP000038010">
    <property type="component" value="Unassembled WGS sequence"/>
</dbReference>
<accession>A0A0N0NL62</accession>
<evidence type="ECO:0000256" key="5">
    <source>
        <dbReference type="ARBA" id="ARBA00022946"/>
    </source>
</evidence>
<dbReference type="EMBL" id="LFJN01000016">
    <property type="protein sequence ID" value="KPI38931.1"/>
    <property type="molecule type" value="Genomic_DNA"/>
</dbReference>
<keyword evidence="6 8" id="KW-0496">Mitochondrion</keyword>
<keyword evidence="4 8" id="KW-0999">Mitochondrion inner membrane</keyword>
<comment type="function">
    <text evidence="1">Probable mitochondrial mRNA stabilization factor.</text>
</comment>
<dbReference type="GO" id="GO:0005743">
    <property type="term" value="C:mitochondrial inner membrane"/>
    <property type="evidence" value="ECO:0007669"/>
    <property type="project" value="UniProtKB-SubCell"/>
</dbReference>
<dbReference type="VEuPathDB" id="FungiDB:AB675_4636"/>
<evidence type="ECO:0000256" key="4">
    <source>
        <dbReference type="ARBA" id="ARBA00022792"/>
    </source>
</evidence>
<feature type="region of interest" description="Disordered" evidence="9">
    <location>
        <begin position="350"/>
        <end position="418"/>
    </location>
</feature>
<evidence type="ECO:0000256" key="8">
    <source>
        <dbReference type="RuleBase" id="RU367062"/>
    </source>
</evidence>
<evidence type="ECO:0000256" key="7">
    <source>
        <dbReference type="ARBA" id="ARBA00023136"/>
    </source>
</evidence>
<keyword evidence="11" id="KW-1185">Reference proteome</keyword>
<dbReference type="Gene3D" id="3.30.460.10">
    <property type="entry name" value="Beta Polymerase, domain 2"/>
    <property type="match status" value="1"/>
</dbReference>
<proteinExistence type="inferred from homology"/>
<comment type="subcellular location">
    <subcellularLocation>
        <location evidence="2 8">Mitochondrion inner membrane</location>
        <topology evidence="2 8">Peripheral membrane protein</topology>
        <orientation evidence="2 8">Matrix side</orientation>
    </subcellularLocation>
</comment>
<dbReference type="GO" id="GO:0140053">
    <property type="term" value="P:mitochondrial gene expression"/>
    <property type="evidence" value="ECO:0007669"/>
    <property type="project" value="UniProtKB-UniRule"/>
</dbReference>
<keyword evidence="5 8" id="KW-0809">Transit peptide</keyword>
<dbReference type="InterPro" id="IPR043519">
    <property type="entry name" value="NT_sf"/>
</dbReference>
<organism evidence="10 11">
    <name type="scientific">Cyphellophora attinorum</name>
    <dbReference type="NCBI Taxonomy" id="1664694"/>
    <lineage>
        <taxon>Eukaryota</taxon>
        <taxon>Fungi</taxon>
        <taxon>Dikarya</taxon>
        <taxon>Ascomycota</taxon>
        <taxon>Pezizomycotina</taxon>
        <taxon>Eurotiomycetes</taxon>
        <taxon>Chaetothyriomycetidae</taxon>
        <taxon>Chaetothyriales</taxon>
        <taxon>Cyphellophoraceae</taxon>
        <taxon>Cyphellophora</taxon>
    </lineage>
</organism>
<evidence type="ECO:0000256" key="2">
    <source>
        <dbReference type="ARBA" id="ARBA00004443"/>
    </source>
</evidence>
<feature type="compositionally biased region" description="Acidic residues" evidence="9">
    <location>
        <begin position="377"/>
        <end position="390"/>
    </location>
</feature>
<evidence type="ECO:0000256" key="1">
    <source>
        <dbReference type="ARBA" id="ARBA00003470"/>
    </source>
</evidence>
<feature type="region of interest" description="Disordered" evidence="9">
    <location>
        <begin position="40"/>
        <end position="102"/>
    </location>
</feature>
<dbReference type="RefSeq" id="XP_017998894.1">
    <property type="nucleotide sequence ID" value="XM_018144789.1"/>
</dbReference>
<feature type="compositionally biased region" description="Polar residues" evidence="9">
    <location>
        <begin position="40"/>
        <end position="53"/>
    </location>
</feature>
<keyword evidence="7 8" id="KW-0472">Membrane</keyword>
<dbReference type="GO" id="GO:0048255">
    <property type="term" value="P:mRNA stabilization"/>
    <property type="evidence" value="ECO:0007669"/>
    <property type="project" value="TreeGrafter"/>
</dbReference>
<protein>
    <recommendedName>
        <fullName evidence="8">ATPase synthesis protein 25</fullName>
    </recommendedName>
</protein>
<feature type="compositionally biased region" description="Polar residues" evidence="9">
    <location>
        <begin position="309"/>
        <end position="320"/>
    </location>
</feature>
<dbReference type="PANTHER" id="PTHR28087:SF1">
    <property type="entry name" value="ATPASE SYNTHESIS PROTEIN 25, MITOCHONDRIAL"/>
    <property type="match status" value="1"/>
</dbReference>
<dbReference type="STRING" id="1664694.A0A0N0NL62"/>
<dbReference type="OrthoDB" id="107372at2759"/>
<dbReference type="FunFam" id="3.30.460.10:FF:000044">
    <property type="entry name" value="ATPase synthesis protein 25, mitochondrial"/>
    <property type="match status" value="1"/>
</dbReference>
<dbReference type="AlphaFoldDB" id="A0A0N0NL62"/>
<dbReference type="InterPro" id="IPR040152">
    <property type="entry name" value="Atp25"/>
</dbReference>
<sequence length="418" mass="46568">MARPFLRCNACWHTLLDAFASFAGISLRAPVRRTLPTRTSYRTSIPITRQLHNSIRRHQNTEAQHSTPPDERTSPETTDTAPAPEPPSSGTSDPVPWYLNLPDPLPPLPPTTSLLSPLLARQTLPPLPNSPPPILSPMLSHLSIAIGLDNLSVLDLRSLNPPPALGANLIMIIGTARSVKHLNVSADRFCRWLRSEYKLRPYADGLLGRNELKIRLRRKARRMRLARTAGRLDAEDSPAGGDGITTGWVCVNVGDVSDVVVPAVGQSDAASEAATDPANDTEDSFRERSETVEEEEEEYQNPTEDEISTTKNPTSFGLNTLSPTSARIVVQMFTEDKRVEMDLETLYTNRESKMQKHEDRADKDIAREQAERGVGSDAEEIDWFEDEDEQVAEKLARQQQQQPQTSKEKQPSWNPLFS</sequence>
<comment type="function">
    <text evidence="8">Mitochondrial mRNA stabilization factor.</text>
</comment>
<comment type="caution">
    <text evidence="10">The sequence shown here is derived from an EMBL/GenBank/DDBJ whole genome shotgun (WGS) entry which is preliminary data.</text>
</comment>
<evidence type="ECO:0000313" key="11">
    <source>
        <dbReference type="Proteomes" id="UP000038010"/>
    </source>
</evidence>
<evidence type="ECO:0000256" key="6">
    <source>
        <dbReference type="ARBA" id="ARBA00023128"/>
    </source>
</evidence>
<evidence type="ECO:0000313" key="10">
    <source>
        <dbReference type="EMBL" id="KPI38931.1"/>
    </source>
</evidence>
<dbReference type="GeneID" id="28736669"/>
<feature type="compositionally biased region" description="Acidic residues" evidence="9">
    <location>
        <begin position="292"/>
        <end position="307"/>
    </location>
</feature>
<feature type="compositionally biased region" description="Basic and acidic residues" evidence="9">
    <location>
        <begin position="350"/>
        <end position="371"/>
    </location>
</feature>
<feature type="region of interest" description="Disordered" evidence="9">
    <location>
        <begin position="267"/>
        <end position="320"/>
    </location>
</feature>